<gene>
    <name evidence="5" type="primary">ahcY</name>
    <name evidence="11" type="ORF">SAMN04487940_1063</name>
</gene>
<dbReference type="Gene3D" id="3.40.50.720">
    <property type="entry name" value="NAD(P)-binding Rossmann-like Domain"/>
    <property type="match status" value="1"/>
</dbReference>
<dbReference type="GO" id="GO:0006730">
    <property type="term" value="P:one-carbon metabolic process"/>
    <property type="evidence" value="ECO:0007669"/>
    <property type="project" value="UniProtKB-UniRule"/>
</dbReference>
<feature type="binding site" evidence="7">
    <location>
        <position position="383"/>
    </location>
    <ligand>
        <name>NAD(+)</name>
        <dbReference type="ChEBI" id="CHEBI:57540"/>
    </ligand>
</feature>
<keyword evidence="4 5" id="KW-0520">NAD</keyword>
<feature type="binding site" evidence="5 6">
    <location>
        <position position="55"/>
    </location>
    <ligand>
        <name>substrate</name>
    </ligand>
</feature>
<dbReference type="PROSITE" id="PS00738">
    <property type="entry name" value="ADOHCYASE_1"/>
    <property type="match status" value="1"/>
</dbReference>
<comment type="caution">
    <text evidence="11">The sequence shown here is derived from an EMBL/GenBank/DDBJ whole genome shotgun (WGS) entry which is preliminary data.</text>
</comment>
<dbReference type="InterPro" id="IPR020082">
    <property type="entry name" value="S-Ado-L-homoCys_hydrolase_CS"/>
</dbReference>
<dbReference type="SUPFAM" id="SSF51735">
    <property type="entry name" value="NAD(P)-binding Rossmann-fold domains"/>
    <property type="match status" value="1"/>
</dbReference>
<feature type="binding site" evidence="5">
    <location>
        <position position="223"/>
    </location>
    <ligand>
        <name>NAD(+)</name>
        <dbReference type="ChEBI" id="CHEBI:57540"/>
    </ligand>
</feature>
<dbReference type="InterPro" id="IPR015878">
    <property type="entry name" value="Ado_hCys_hydrolase_NAD-bd"/>
</dbReference>
<dbReference type="InterPro" id="IPR000043">
    <property type="entry name" value="Adenosylhomocysteinase-like"/>
</dbReference>
<name>A0A975ZNA7_9RHOB</name>
<dbReference type="GO" id="GO:0033353">
    <property type="term" value="P:S-adenosylmethionine cycle"/>
    <property type="evidence" value="ECO:0007669"/>
    <property type="project" value="TreeGrafter"/>
</dbReference>
<dbReference type="PROSITE" id="PS00739">
    <property type="entry name" value="ADOHCYASE_2"/>
    <property type="match status" value="1"/>
</dbReference>
<comment type="catalytic activity">
    <reaction evidence="5 8">
        <text>S-adenosyl-L-homocysteine + H2O = L-homocysteine + adenosine</text>
        <dbReference type="Rhea" id="RHEA:21708"/>
        <dbReference type="ChEBI" id="CHEBI:15377"/>
        <dbReference type="ChEBI" id="CHEBI:16335"/>
        <dbReference type="ChEBI" id="CHEBI:57856"/>
        <dbReference type="ChEBI" id="CHEBI:58199"/>
        <dbReference type="EC" id="3.13.2.1"/>
    </reaction>
</comment>
<keyword evidence="3 5" id="KW-0378">Hydrolase</keyword>
<feature type="binding site" evidence="5 6">
    <location>
        <position position="188"/>
    </location>
    <ligand>
        <name>substrate</name>
    </ligand>
</feature>
<feature type="binding site" evidence="5 7">
    <location>
        <position position="275"/>
    </location>
    <ligand>
        <name>NAD(+)</name>
        <dbReference type="ChEBI" id="CHEBI:57540"/>
    </ligand>
</feature>
<dbReference type="PIRSF" id="PIRSF001109">
    <property type="entry name" value="Ad_hcy_hydrolase"/>
    <property type="match status" value="1"/>
</dbReference>
<dbReference type="GO" id="GO:0004013">
    <property type="term" value="F:adenosylhomocysteinase activity"/>
    <property type="evidence" value="ECO:0007669"/>
    <property type="project" value="UniProtKB-UniRule"/>
</dbReference>
<dbReference type="InterPro" id="IPR036291">
    <property type="entry name" value="NAD(P)-bd_dom_sf"/>
</dbReference>
<dbReference type="Gene3D" id="3.40.50.1480">
    <property type="entry name" value="Adenosylhomocysteinase-like"/>
    <property type="match status" value="1"/>
</dbReference>
<evidence type="ECO:0000313" key="12">
    <source>
        <dbReference type="Proteomes" id="UP000182932"/>
    </source>
</evidence>
<feature type="binding site" evidence="5 6">
    <location>
        <position position="218"/>
    </location>
    <ligand>
        <name>substrate</name>
    </ligand>
</feature>
<dbReference type="EMBL" id="FNYY01000006">
    <property type="protein sequence ID" value="SEJ44726.1"/>
    <property type="molecule type" value="Genomic_DNA"/>
</dbReference>
<evidence type="ECO:0000313" key="11">
    <source>
        <dbReference type="EMBL" id="SEJ44726.1"/>
    </source>
</evidence>
<dbReference type="PANTHER" id="PTHR23420:SF0">
    <property type="entry name" value="ADENOSYLHOMOCYSTEINASE"/>
    <property type="match status" value="1"/>
</dbReference>
<feature type="binding site" evidence="5 7">
    <location>
        <begin position="189"/>
        <end position="191"/>
    </location>
    <ligand>
        <name>NAD(+)</name>
        <dbReference type="ChEBI" id="CHEBI:57540"/>
    </ligand>
</feature>
<dbReference type="AlphaFoldDB" id="A0A975ZNA7"/>
<evidence type="ECO:0000256" key="7">
    <source>
        <dbReference type="PIRSR" id="PIRSR001109-2"/>
    </source>
</evidence>
<dbReference type="CDD" id="cd00401">
    <property type="entry name" value="SAHH"/>
    <property type="match status" value="1"/>
</dbReference>
<dbReference type="Pfam" id="PF00670">
    <property type="entry name" value="AdoHcyase_NAD"/>
    <property type="match status" value="1"/>
</dbReference>
<feature type="binding site" evidence="5">
    <location>
        <position position="310"/>
    </location>
    <ligand>
        <name>NAD(+)</name>
        <dbReference type="ChEBI" id="CHEBI:57540"/>
    </ligand>
</feature>
<dbReference type="InterPro" id="IPR042172">
    <property type="entry name" value="Adenosylhomocyst_ase-like_sf"/>
</dbReference>
<evidence type="ECO:0000256" key="1">
    <source>
        <dbReference type="ARBA" id="ARBA00007122"/>
    </source>
</evidence>
<comment type="similarity">
    <text evidence="1 5 9">Belongs to the adenosylhomocysteinase family.</text>
</comment>
<keyword evidence="2 5" id="KW-0554">One-carbon metabolism</keyword>
<dbReference type="GeneID" id="80818260"/>
<proteinExistence type="inferred from homology"/>
<dbReference type="NCBIfam" id="NF004005">
    <property type="entry name" value="PRK05476.2-3"/>
    <property type="match status" value="1"/>
</dbReference>
<comment type="subcellular location">
    <subcellularLocation>
        <location evidence="5">Cytoplasm</location>
    </subcellularLocation>
</comment>
<keyword evidence="5" id="KW-0963">Cytoplasm</keyword>
<keyword evidence="12" id="KW-1185">Reference proteome</keyword>
<feature type="binding site" evidence="5">
    <location>
        <begin position="252"/>
        <end position="257"/>
    </location>
    <ligand>
        <name>NAD(+)</name>
        <dbReference type="ChEBI" id="CHEBI:57540"/>
    </ligand>
</feature>
<evidence type="ECO:0000256" key="3">
    <source>
        <dbReference type="ARBA" id="ARBA00022801"/>
    </source>
</evidence>
<evidence type="ECO:0000259" key="10">
    <source>
        <dbReference type="SMART" id="SM00997"/>
    </source>
</evidence>
<evidence type="ECO:0000256" key="2">
    <source>
        <dbReference type="ARBA" id="ARBA00022563"/>
    </source>
</evidence>
<dbReference type="SMART" id="SM00997">
    <property type="entry name" value="AdoHcyase_NAD"/>
    <property type="match status" value="1"/>
</dbReference>
<evidence type="ECO:0000256" key="9">
    <source>
        <dbReference type="RuleBase" id="RU004166"/>
    </source>
</evidence>
<dbReference type="GO" id="GO:0005829">
    <property type="term" value="C:cytosol"/>
    <property type="evidence" value="ECO:0007669"/>
    <property type="project" value="TreeGrafter"/>
</dbReference>
<feature type="binding site" evidence="5 7">
    <location>
        <position position="376"/>
    </location>
    <ligand>
        <name>NAD(+)</name>
        <dbReference type="ChEBI" id="CHEBI:57540"/>
    </ligand>
</feature>
<dbReference type="EC" id="3.13.2.1" evidence="5"/>
<evidence type="ECO:0000256" key="4">
    <source>
        <dbReference type="ARBA" id="ARBA00023027"/>
    </source>
</evidence>
<dbReference type="Pfam" id="PF05221">
    <property type="entry name" value="AdoHcyase"/>
    <property type="match status" value="1"/>
</dbReference>
<feature type="binding site" evidence="5 6">
    <location>
        <position position="128"/>
    </location>
    <ligand>
        <name>substrate</name>
    </ligand>
</feature>
<protein>
    <recommendedName>
        <fullName evidence="5">Adenosylhomocysteinase</fullName>
        <ecNumber evidence="5">3.13.2.1</ecNumber>
    </recommendedName>
    <alternativeName>
        <fullName evidence="5">S-adenosyl-L-homocysteine hydrolase</fullName>
        <shortName evidence="5">AdoHcyase</shortName>
    </alternativeName>
</protein>
<dbReference type="RefSeq" id="WP_074836462.1">
    <property type="nucleotide sequence ID" value="NZ_FNYY01000006.1"/>
</dbReference>
<feature type="domain" description="S-adenosyl-L-homocysteine hydrolase NAD binding" evidence="10">
    <location>
        <begin position="223"/>
        <end position="382"/>
    </location>
</feature>
<dbReference type="SUPFAM" id="SSF52283">
    <property type="entry name" value="Formate/glycerate dehydrogenase catalytic domain-like"/>
    <property type="match status" value="1"/>
</dbReference>
<comment type="pathway">
    <text evidence="5 8">Amino-acid biosynthesis; L-homocysteine biosynthesis; L-homocysteine from S-adenosyl-L-homocysteine: step 1/1.</text>
</comment>
<feature type="binding site" evidence="5 6">
    <location>
        <position position="222"/>
    </location>
    <ligand>
        <name>substrate</name>
    </ligand>
</feature>
<dbReference type="FunFam" id="3.40.50.720:FF:000004">
    <property type="entry name" value="Adenosylhomocysteinase"/>
    <property type="match status" value="1"/>
</dbReference>
<reference evidence="11 12" key="1">
    <citation type="submission" date="2016-10" db="EMBL/GenBank/DDBJ databases">
        <authorList>
            <person name="Varghese N."/>
            <person name="Submissions S."/>
        </authorList>
    </citation>
    <scope>NUCLEOTIDE SEQUENCE [LARGE SCALE GENOMIC DNA]</scope>
    <source>
        <strain evidence="11 12">FF3</strain>
    </source>
</reference>
<dbReference type="Proteomes" id="UP000182932">
    <property type="component" value="Unassembled WGS sequence"/>
</dbReference>
<feature type="binding site" evidence="7">
    <location>
        <begin position="254"/>
        <end position="259"/>
    </location>
    <ligand>
        <name>NAD(+)</name>
        <dbReference type="ChEBI" id="CHEBI:57540"/>
    </ligand>
</feature>
<dbReference type="HAMAP" id="MF_00563">
    <property type="entry name" value="AdoHcyase"/>
    <property type="match status" value="1"/>
</dbReference>
<dbReference type="NCBIfam" id="TIGR00936">
    <property type="entry name" value="ahcY"/>
    <property type="match status" value="1"/>
</dbReference>
<comment type="function">
    <text evidence="5">May play a key role in the regulation of the intracellular concentration of adenosylhomocysteine.</text>
</comment>
<dbReference type="SMART" id="SM00996">
    <property type="entry name" value="AdoHcyase"/>
    <property type="match status" value="1"/>
</dbReference>
<comment type="cofactor">
    <cofactor evidence="5 7 8">
        <name>NAD(+)</name>
        <dbReference type="ChEBI" id="CHEBI:57540"/>
    </cofactor>
    <text evidence="5 7 8">Binds 1 NAD(+) per subunit.</text>
</comment>
<organism evidence="11 12">
    <name type="scientific">Marinovum algicola</name>
    <dbReference type="NCBI Taxonomy" id="42444"/>
    <lineage>
        <taxon>Bacteria</taxon>
        <taxon>Pseudomonadati</taxon>
        <taxon>Pseudomonadota</taxon>
        <taxon>Alphaproteobacteria</taxon>
        <taxon>Rhodobacterales</taxon>
        <taxon>Roseobacteraceae</taxon>
        <taxon>Marinovum</taxon>
    </lineage>
</organism>
<feature type="binding site" evidence="5 7">
    <location>
        <begin position="331"/>
        <end position="333"/>
    </location>
    <ligand>
        <name>NAD(+)</name>
        <dbReference type="ChEBI" id="CHEBI:57540"/>
    </ligand>
</feature>
<evidence type="ECO:0000256" key="8">
    <source>
        <dbReference type="RuleBase" id="RU000548"/>
    </source>
</evidence>
<dbReference type="GO" id="GO:0071269">
    <property type="term" value="P:L-homocysteine biosynthetic process"/>
    <property type="evidence" value="ECO:0007669"/>
    <property type="project" value="UniProtKB-UniRule"/>
</dbReference>
<evidence type="ECO:0000256" key="6">
    <source>
        <dbReference type="PIRSR" id="PIRSR001109-1"/>
    </source>
</evidence>
<evidence type="ECO:0000256" key="5">
    <source>
        <dbReference type="HAMAP-Rule" id="MF_00563"/>
    </source>
</evidence>
<accession>A0A975ZNA7</accession>
<sequence>MTSDFKVRDISLADYGRKELDIAETEMPGLMALREEYGAAKPLKGARIVGSLHMTIQTAVLIETLVDLGADVRWASCNIFSTQDHAAAAIAKAGVPVFAVKGQSLEEHWDYLDKSFAFPDGANMILDDGGDATLYVLLGARAEAGEDILAVPGSEEEEVIKAQIQKRMKESPGWFTKTRDAIKGVSEETTTGVHRLYDLHKKGQLPFPAINVNDSVTKSKFDNKYGCKESLVDGIRRATDTMMAGKVAVVCGYGDVGKGSAASLRGAGARVKVTEVDPICALQAAMDGFEVVVLEDVVQSADIFITTTGNKDVIRIEHMREMKNMAIVGNIGHFDNEIQVASLKNHKWTNIKEQVDMIEMPSGNKIILLSEGRLLNLGNATGHPSFVMSASFTNQVLAQIELWTKGEQYGNQVYILPKHLDEKVAKLHLAKIGAKLTELAPEQAAYIGVTPEGPFKPEHYRY</sequence>
<dbReference type="PANTHER" id="PTHR23420">
    <property type="entry name" value="ADENOSYLHOMOCYSTEINASE"/>
    <property type="match status" value="1"/>
</dbReference>